<evidence type="ECO:0000256" key="2">
    <source>
        <dbReference type="SAM" id="SignalP"/>
    </source>
</evidence>
<reference evidence="3 4" key="1">
    <citation type="submission" date="2020-08" db="EMBL/GenBank/DDBJ databases">
        <title>Sequencing the genomes of 1000 actinobacteria strains.</title>
        <authorList>
            <person name="Klenk H.-P."/>
        </authorList>
    </citation>
    <scope>NUCLEOTIDE SEQUENCE [LARGE SCALE GENOMIC DNA]</scope>
    <source>
        <strain evidence="3 4">DSM 45823</strain>
    </source>
</reference>
<keyword evidence="2" id="KW-0732">Signal</keyword>
<accession>A0A7W3MZL9</accession>
<protein>
    <recommendedName>
        <fullName evidence="5">Secreted protein</fullName>
    </recommendedName>
</protein>
<keyword evidence="4" id="KW-1185">Reference proteome</keyword>
<dbReference type="RefSeq" id="WP_182706152.1">
    <property type="nucleotide sequence ID" value="NZ_JACJII010000001.1"/>
</dbReference>
<gene>
    <name evidence="3" type="ORF">HNR21_003700</name>
</gene>
<name>A0A7W3MZL9_9ACTN</name>
<dbReference type="AlphaFoldDB" id="A0A7W3MZL9"/>
<feature type="signal peptide" evidence="2">
    <location>
        <begin position="1"/>
        <end position="26"/>
    </location>
</feature>
<sequence length="124" mass="14067">MRGDAVRVLCWLLCLCMCLPAVPVAASWDDGERRGGSAVSTDPLPTEREESEKLKRAIVISRVRDTEEAHRAPAATRNERRAWHRIAQWRAARTLRLYGFGGRSWWSGPPDTGERLARIQVLRC</sequence>
<proteinExistence type="predicted"/>
<evidence type="ECO:0000256" key="1">
    <source>
        <dbReference type="SAM" id="MobiDB-lite"/>
    </source>
</evidence>
<feature type="chain" id="PRO_5039115278" description="Secreted protein" evidence="2">
    <location>
        <begin position="27"/>
        <end position="124"/>
    </location>
</feature>
<evidence type="ECO:0000313" key="3">
    <source>
        <dbReference type="EMBL" id="MBA9004818.1"/>
    </source>
</evidence>
<organism evidence="3 4">
    <name type="scientific">Thermomonospora cellulosilytica</name>
    <dbReference type="NCBI Taxonomy" id="1411118"/>
    <lineage>
        <taxon>Bacteria</taxon>
        <taxon>Bacillati</taxon>
        <taxon>Actinomycetota</taxon>
        <taxon>Actinomycetes</taxon>
        <taxon>Streptosporangiales</taxon>
        <taxon>Thermomonosporaceae</taxon>
        <taxon>Thermomonospora</taxon>
    </lineage>
</organism>
<evidence type="ECO:0008006" key="5">
    <source>
        <dbReference type="Google" id="ProtNLM"/>
    </source>
</evidence>
<dbReference type="EMBL" id="JACJII010000001">
    <property type="protein sequence ID" value="MBA9004818.1"/>
    <property type="molecule type" value="Genomic_DNA"/>
</dbReference>
<evidence type="ECO:0000313" key="4">
    <source>
        <dbReference type="Proteomes" id="UP000539313"/>
    </source>
</evidence>
<feature type="region of interest" description="Disordered" evidence="1">
    <location>
        <begin position="27"/>
        <end position="51"/>
    </location>
</feature>
<comment type="caution">
    <text evidence="3">The sequence shown here is derived from an EMBL/GenBank/DDBJ whole genome shotgun (WGS) entry which is preliminary data.</text>
</comment>
<dbReference type="Proteomes" id="UP000539313">
    <property type="component" value="Unassembled WGS sequence"/>
</dbReference>